<feature type="non-terminal residue" evidence="2">
    <location>
        <position position="1"/>
    </location>
</feature>
<evidence type="ECO:0000256" key="1">
    <source>
        <dbReference type="SAM" id="MobiDB-lite"/>
    </source>
</evidence>
<evidence type="ECO:0000313" key="3">
    <source>
        <dbReference type="Proteomes" id="UP001595975"/>
    </source>
</evidence>
<proteinExistence type="predicted"/>
<feature type="region of interest" description="Disordered" evidence="1">
    <location>
        <begin position="1"/>
        <end position="32"/>
    </location>
</feature>
<dbReference type="Proteomes" id="UP001595975">
    <property type="component" value="Unassembled WGS sequence"/>
</dbReference>
<accession>A0ABW0X6B9</accession>
<gene>
    <name evidence="2" type="ORF">ACFP3U_20145</name>
</gene>
<dbReference type="Pfam" id="PF14435">
    <property type="entry name" value="SUKH-4"/>
    <property type="match status" value="1"/>
</dbReference>
<feature type="compositionally biased region" description="Pro residues" evidence="1">
    <location>
        <begin position="1"/>
        <end position="31"/>
    </location>
</feature>
<evidence type="ECO:0000313" key="2">
    <source>
        <dbReference type="EMBL" id="MFC5665283.1"/>
    </source>
</evidence>
<keyword evidence="3" id="KW-1185">Reference proteome</keyword>
<dbReference type="Pfam" id="PF14440">
    <property type="entry name" value="XOO_2897-deam"/>
    <property type="match status" value="1"/>
</dbReference>
<name>A0ABW0X6B9_9ACTN</name>
<dbReference type="RefSeq" id="WP_380226975.1">
    <property type="nucleotide sequence ID" value="NZ_JBHSOF010000026.1"/>
</dbReference>
<organism evidence="2 3">
    <name type="scientific">Kitasatospora misakiensis</name>
    <dbReference type="NCBI Taxonomy" id="67330"/>
    <lineage>
        <taxon>Bacteria</taxon>
        <taxon>Bacillati</taxon>
        <taxon>Actinomycetota</taxon>
        <taxon>Actinomycetes</taxon>
        <taxon>Kitasatosporales</taxon>
        <taxon>Streptomycetaceae</taxon>
        <taxon>Kitasatospora</taxon>
    </lineage>
</organism>
<reference evidence="3" key="1">
    <citation type="journal article" date="2019" name="Int. J. Syst. Evol. Microbiol.">
        <title>The Global Catalogue of Microorganisms (GCM) 10K type strain sequencing project: providing services to taxonomists for standard genome sequencing and annotation.</title>
        <authorList>
            <consortium name="The Broad Institute Genomics Platform"/>
            <consortium name="The Broad Institute Genome Sequencing Center for Infectious Disease"/>
            <person name="Wu L."/>
            <person name="Ma J."/>
        </authorList>
    </citation>
    <scope>NUCLEOTIDE SEQUENCE [LARGE SCALE GENOMIC DNA]</scope>
    <source>
        <strain evidence="3">CGMCC 4.1437</strain>
    </source>
</reference>
<dbReference type="EMBL" id="JBHSOF010000026">
    <property type="protein sequence ID" value="MFC5665283.1"/>
    <property type="molecule type" value="Genomic_DNA"/>
</dbReference>
<protein>
    <submittedName>
        <fullName evidence="2">SUKH-4 family immunity protein</fullName>
    </submittedName>
</protein>
<sequence>APAPAPAAPPAPAPPAPVPGPPQGAPVPPGVPAVGPGYFAALSYRGPDGSEQKLLHRSEPGTPHPEWKILQDLRRLNVPPEQVLELYTELESCDLPGGYCHRMITASWPNVRLTHTADYGRDHHSRQAGMAQLLDHLDELHQLASGPQRVRPFRVPLPAPGTVPPPAPIAPQELGQELGQAFGPNVFRFEQRAVARQGVPEPVAQTLMWAGLPREFGPFFWAQAQEGRPIPTLAELAAERGLAGGPDFGGYLVLGNDYGRQLCVQYGTAHVVAVDLEGTGEPPRFVNTGVPEFVRSLALLGRMWRLRYGLTPDQAGRWTTDFQAQLAAIDPAAFQSADTWWAVLLEQFWDGLL</sequence>
<dbReference type="InterPro" id="IPR025851">
    <property type="entry name" value="SUKH-4"/>
</dbReference>
<comment type="caution">
    <text evidence="2">The sequence shown here is derived from an EMBL/GenBank/DDBJ whole genome shotgun (WGS) entry which is preliminary data.</text>
</comment>
<dbReference type="InterPro" id="IPR032722">
    <property type="entry name" value="Deaminase_XOO_2897"/>
</dbReference>